<organism evidence="3">
    <name type="scientific">Gongylonema pulchrum</name>
    <dbReference type="NCBI Taxonomy" id="637853"/>
    <lineage>
        <taxon>Eukaryota</taxon>
        <taxon>Metazoa</taxon>
        <taxon>Ecdysozoa</taxon>
        <taxon>Nematoda</taxon>
        <taxon>Chromadorea</taxon>
        <taxon>Rhabditida</taxon>
        <taxon>Spirurina</taxon>
        <taxon>Spiruromorpha</taxon>
        <taxon>Spiruroidea</taxon>
        <taxon>Gongylonematidae</taxon>
        <taxon>Gongylonema</taxon>
    </lineage>
</organism>
<gene>
    <name evidence="1" type="ORF">GPUH_LOCUS541</name>
</gene>
<dbReference type="WBParaSite" id="GPUH_0000054101-mRNA-1">
    <property type="protein sequence ID" value="GPUH_0000054101-mRNA-1"/>
    <property type="gene ID" value="GPUH_0000054101"/>
</dbReference>
<evidence type="ECO:0000313" key="2">
    <source>
        <dbReference type="Proteomes" id="UP000271098"/>
    </source>
</evidence>
<protein>
    <submittedName>
        <fullName evidence="3">Transposase</fullName>
    </submittedName>
</protein>
<name>A0A183CVQ0_9BILA</name>
<sequence>MVRIFKKLNGSFNAEVKRLWRKERPNPTPKPIPFGVKLFKSSLSATFSRQSAEFIAKSQKGQAIYEYVRDARTGNCPDESFWVTVTGNQGIIDMPGGFNGTKFLKMTKKAQHKRKLRTGIDAEKSDYYISRYQLWRNHWRENCTGRLVSDSCAFGVRDIVWLLKKPHLVAHKFHFKTQPAAYFCIYKKVRERALDNNWTFDDKMYGDLPGPRMTRGQSVQEWFDKNAS</sequence>
<accession>A0A183CVQ0</accession>
<evidence type="ECO:0000313" key="3">
    <source>
        <dbReference type="WBParaSite" id="GPUH_0000054101-mRNA-1"/>
    </source>
</evidence>
<reference evidence="1 2" key="2">
    <citation type="submission" date="2018-11" db="EMBL/GenBank/DDBJ databases">
        <authorList>
            <consortium name="Pathogen Informatics"/>
        </authorList>
    </citation>
    <scope>NUCLEOTIDE SEQUENCE [LARGE SCALE GENOMIC DNA]</scope>
</reference>
<dbReference type="OrthoDB" id="2019572at2759"/>
<evidence type="ECO:0000313" key="1">
    <source>
        <dbReference type="EMBL" id="VDK28275.1"/>
    </source>
</evidence>
<dbReference type="AlphaFoldDB" id="A0A183CVQ0"/>
<keyword evidence="2" id="KW-1185">Reference proteome</keyword>
<reference evidence="3" key="1">
    <citation type="submission" date="2016-06" db="UniProtKB">
        <authorList>
            <consortium name="WormBaseParasite"/>
        </authorList>
    </citation>
    <scope>IDENTIFICATION</scope>
</reference>
<proteinExistence type="predicted"/>
<dbReference type="Proteomes" id="UP000271098">
    <property type="component" value="Unassembled WGS sequence"/>
</dbReference>
<dbReference type="EMBL" id="UYRT01000500">
    <property type="protein sequence ID" value="VDK28275.1"/>
    <property type="molecule type" value="Genomic_DNA"/>
</dbReference>
<dbReference type="PANTHER" id="PTHR19297">
    <property type="entry name" value="GLYCOSYLTRANSFERASE 14 FAMILY MEMBER"/>
    <property type="match status" value="1"/>
</dbReference>
<dbReference type="GO" id="GO:0008375">
    <property type="term" value="F:acetylglucosaminyltransferase activity"/>
    <property type="evidence" value="ECO:0007669"/>
    <property type="project" value="TreeGrafter"/>
</dbReference>
<dbReference type="PANTHER" id="PTHR19297:SF185">
    <property type="entry name" value="BETA-1,3-GALACTOSYL-O-GLYCOSYL-GLYCOPROTEIN BETA-1,6-N-ACETYLGLUCOSAMINYLTRANSFERASE 3"/>
    <property type="match status" value="1"/>
</dbReference>